<protein>
    <submittedName>
        <fullName evidence="2">Uncharacterized protein</fullName>
    </submittedName>
</protein>
<accession>A0A6A6BPU7</accession>
<feature type="region of interest" description="Disordered" evidence="1">
    <location>
        <begin position="1"/>
        <end position="51"/>
    </location>
</feature>
<feature type="compositionally biased region" description="Basic and acidic residues" evidence="1">
    <location>
        <begin position="32"/>
        <end position="49"/>
    </location>
</feature>
<reference evidence="2" key="1">
    <citation type="journal article" date="2020" name="Stud. Mycol.">
        <title>101 Dothideomycetes genomes: a test case for predicting lifestyles and emergence of pathogens.</title>
        <authorList>
            <person name="Haridas S."/>
            <person name="Albert R."/>
            <person name="Binder M."/>
            <person name="Bloem J."/>
            <person name="Labutti K."/>
            <person name="Salamov A."/>
            <person name="Andreopoulos B."/>
            <person name="Baker S."/>
            <person name="Barry K."/>
            <person name="Bills G."/>
            <person name="Bluhm B."/>
            <person name="Cannon C."/>
            <person name="Castanera R."/>
            <person name="Culley D."/>
            <person name="Daum C."/>
            <person name="Ezra D."/>
            <person name="Gonzalez J."/>
            <person name="Henrissat B."/>
            <person name="Kuo A."/>
            <person name="Liang C."/>
            <person name="Lipzen A."/>
            <person name="Lutzoni F."/>
            <person name="Magnuson J."/>
            <person name="Mondo S."/>
            <person name="Nolan M."/>
            <person name="Ohm R."/>
            <person name="Pangilinan J."/>
            <person name="Park H.-J."/>
            <person name="Ramirez L."/>
            <person name="Alfaro M."/>
            <person name="Sun H."/>
            <person name="Tritt A."/>
            <person name="Yoshinaga Y."/>
            <person name="Zwiers L.-H."/>
            <person name="Turgeon B."/>
            <person name="Goodwin S."/>
            <person name="Spatafora J."/>
            <person name="Crous P."/>
            <person name="Grigoriev I."/>
        </authorList>
    </citation>
    <scope>NUCLEOTIDE SEQUENCE</scope>
    <source>
        <strain evidence="2">CBS 121167</strain>
    </source>
</reference>
<sequence>MTPTHVLPTPNPTHTSLGPTYLRSPRAKPNPRKGDVLDPERSRPRDPAVRGHLASPCNATLGSAACLALPCHALPCHALPGSGQIRTTKVLTPYACVVRTHAVRTRTACIACAGAGARAHVRSRVRTDCGIHTYLVVRRASSLRCLLLPCRGVSCVCAIGIQSQVQVQIQTNP</sequence>
<gene>
    <name evidence="2" type="ORF">K452DRAFT_125043</name>
</gene>
<proteinExistence type="predicted"/>
<dbReference type="GeneID" id="54292713"/>
<evidence type="ECO:0000256" key="1">
    <source>
        <dbReference type="SAM" id="MobiDB-lite"/>
    </source>
</evidence>
<dbReference type="AlphaFoldDB" id="A0A6A6BPU7"/>
<evidence type="ECO:0000313" key="3">
    <source>
        <dbReference type="Proteomes" id="UP000799438"/>
    </source>
</evidence>
<dbReference type="Proteomes" id="UP000799438">
    <property type="component" value="Unassembled WGS sequence"/>
</dbReference>
<name>A0A6A6BPU7_9PEZI</name>
<keyword evidence="3" id="KW-1185">Reference proteome</keyword>
<organism evidence="2 3">
    <name type="scientific">Aplosporella prunicola CBS 121167</name>
    <dbReference type="NCBI Taxonomy" id="1176127"/>
    <lineage>
        <taxon>Eukaryota</taxon>
        <taxon>Fungi</taxon>
        <taxon>Dikarya</taxon>
        <taxon>Ascomycota</taxon>
        <taxon>Pezizomycotina</taxon>
        <taxon>Dothideomycetes</taxon>
        <taxon>Dothideomycetes incertae sedis</taxon>
        <taxon>Botryosphaeriales</taxon>
        <taxon>Aplosporellaceae</taxon>
        <taxon>Aplosporella</taxon>
    </lineage>
</organism>
<dbReference type="RefSeq" id="XP_033401470.1">
    <property type="nucleotide sequence ID" value="XM_033535219.1"/>
</dbReference>
<evidence type="ECO:0000313" key="2">
    <source>
        <dbReference type="EMBL" id="KAF2145758.1"/>
    </source>
</evidence>
<dbReference type="EMBL" id="ML995477">
    <property type="protein sequence ID" value="KAF2145758.1"/>
    <property type="molecule type" value="Genomic_DNA"/>
</dbReference>